<protein>
    <recommendedName>
        <fullName evidence="4">Phospholipase A2</fullName>
    </recommendedName>
</protein>
<sequence length="191" mass="21478">MLPISTDVDFADCCNWHDACYSTCGMKKTTCEKRLDKCMNQKCELIGDAAEKDKCKSTAKLFSLGAQMIACPAFQDAQREACQCVPTEQVDATNKERLVQFLKQSDAPKKELDPAALDKLLAKYSGQEPKMFLRLLLKYPHALKMDKKKTNFMEDIFKAGGADMPSFPKATNREKPKRDAVDDAVDEHIEL</sequence>
<reference evidence="3" key="1">
    <citation type="journal article" date="2010" name="Genome Biol.">
        <title>Genome sequence of the necrotrophic plant pathogen Pythium ultimum reveals original pathogenicity mechanisms and effector repertoire.</title>
        <authorList>
            <person name="Levesque C.A."/>
            <person name="Brouwer H."/>
            <person name="Cano L."/>
            <person name="Hamilton J.P."/>
            <person name="Holt C."/>
            <person name="Huitema E."/>
            <person name="Raffaele S."/>
            <person name="Robideau G.P."/>
            <person name="Thines M."/>
            <person name="Win J."/>
            <person name="Zerillo M.M."/>
            <person name="Beakes G.W."/>
            <person name="Boore J.L."/>
            <person name="Busam D."/>
            <person name="Dumas B."/>
            <person name="Ferriera S."/>
            <person name="Fuerstenberg S.I."/>
            <person name="Gachon C.M."/>
            <person name="Gaulin E."/>
            <person name="Govers F."/>
            <person name="Grenville-Briggs L."/>
            <person name="Horner N."/>
            <person name="Hostetler J."/>
            <person name="Jiang R.H."/>
            <person name="Johnson J."/>
            <person name="Krajaejun T."/>
            <person name="Lin H."/>
            <person name="Meijer H.J."/>
            <person name="Moore B."/>
            <person name="Morris P."/>
            <person name="Phuntmart V."/>
            <person name="Puiu D."/>
            <person name="Shetty J."/>
            <person name="Stajich J.E."/>
            <person name="Tripathy S."/>
            <person name="Wawra S."/>
            <person name="van West P."/>
            <person name="Whitty B.R."/>
            <person name="Coutinho P.M."/>
            <person name="Henrissat B."/>
            <person name="Martin F."/>
            <person name="Thomas P.D."/>
            <person name="Tyler B.M."/>
            <person name="De Vries R.P."/>
            <person name="Kamoun S."/>
            <person name="Yandell M."/>
            <person name="Tisserat N."/>
            <person name="Buell C.R."/>
        </authorList>
    </citation>
    <scope>NUCLEOTIDE SEQUENCE</scope>
    <source>
        <strain evidence="3">DAOM:BR144</strain>
    </source>
</reference>
<dbReference type="GO" id="GO:0004623">
    <property type="term" value="F:phospholipase A2 activity"/>
    <property type="evidence" value="ECO:0007669"/>
    <property type="project" value="InterPro"/>
</dbReference>
<dbReference type="Proteomes" id="UP000019132">
    <property type="component" value="Unassembled WGS sequence"/>
</dbReference>
<dbReference type="AlphaFoldDB" id="K3W651"/>
<evidence type="ECO:0000313" key="2">
    <source>
        <dbReference type="EnsemblProtists" id="PYU1_T000442"/>
    </source>
</evidence>
<organism evidence="2 3">
    <name type="scientific">Globisporangium ultimum (strain ATCC 200006 / CBS 805.95 / DAOM BR144)</name>
    <name type="common">Pythium ultimum</name>
    <dbReference type="NCBI Taxonomy" id="431595"/>
    <lineage>
        <taxon>Eukaryota</taxon>
        <taxon>Sar</taxon>
        <taxon>Stramenopiles</taxon>
        <taxon>Oomycota</taxon>
        <taxon>Peronosporomycetes</taxon>
        <taxon>Pythiales</taxon>
        <taxon>Pythiaceae</taxon>
        <taxon>Globisporangium</taxon>
    </lineage>
</organism>
<dbReference type="GO" id="GO:0005576">
    <property type="term" value="C:extracellular region"/>
    <property type="evidence" value="ECO:0007669"/>
    <property type="project" value="InterPro"/>
</dbReference>
<dbReference type="EMBL" id="GL376636">
    <property type="status" value="NOT_ANNOTATED_CDS"/>
    <property type="molecule type" value="Genomic_DNA"/>
</dbReference>
<dbReference type="InParanoid" id="K3W651"/>
<evidence type="ECO:0000313" key="3">
    <source>
        <dbReference type="Proteomes" id="UP000019132"/>
    </source>
</evidence>
<dbReference type="EnsemblProtists" id="PYU1_T000442">
    <property type="protein sequence ID" value="PYU1_T000442"/>
    <property type="gene ID" value="PYU1_G000442"/>
</dbReference>
<dbReference type="HOGENOM" id="CLU_091898_0_0_1"/>
<dbReference type="Gene3D" id="1.20.90.10">
    <property type="entry name" value="Phospholipase A2 domain"/>
    <property type="match status" value="1"/>
</dbReference>
<reference evidence="2" key="3">
    <citation type="submission" date="2015-02" db="UniProtKB">
        <authorList>
            <consortium name="EnsemblProtists"/>
        </authorList>
    </citation>
    <scope>IDENTIFICATION</scope>
    <source>
        <strain evidence="2">DAOM BR144</strain>
    </source>
</reference>
<reference evidence="3" key="2">
    <citation type="submission" date="2010-04" db="EMBL/GenBank/DDBJ databases">
        <authorList>
            <person name="Buell R."/>
            <person name="Hamilton J."/>
            <person name="Hostetler J."/>
        </authorList>
    </citation>
    <scope>NUCLEOTIDE SEQUENCE [LARGE SCALE GENOMIC DNA]</scope>
    <source>
        <strain evidence="3">DAOM:BR144</strain>
    </source>
</reference>
<dbReference type="GO" id="GO:0050482">
    <property type="term" value="P:arachidonate secretion"/>
    <property type="evidence" value="ECO:0007669"/>
    <property type="project" value="InterPro"/>
</dbReference>
<dbReference type="VEuPathDB" id="FungiDB:PYU1_G000442"/>
<keyword evidence="3" id="KW-1185">Reference proteome</keyword>
<dbReference type="OMA" id="IWANGCG"/>
<dbReference type="STRING" id="431595.K3W651"/>
<dbReference type="Pfam" id="PF06951">
    <property type="entry name" value="PLA2G12"/>
    <property type="match status" value="1"/>
</dbReference>
<proteinExistence type="predicted"/>
<evidence type="ECO:0008006" key="4">
    <source>
        <dbReference type="Google" id="ProtNLM"/>
    </source>
</evidence>
<dbReference type="InterPro" id="IPR036444">
    <property type="entry name" value="PLipase_A2_dom_sf"/>
</dbReference>
<dbReference type="PANTHER" id="PTHR12824">
    <property type="entry name" value="GROUP XII SECRETORY PHOSPHOLIPASE A2 FAMILY MEMBER"/>
    <property type="match status" value="1"/>
</dbReference>
<feature type="region of interest" description="Disordered" evidence="1">
    <location>
        <begin position="161"/>
        <end position="191"/>
    </location>
</feature>
<feature type="compositionally biased region" description="Basic and acidic residues" evidence="1">
    <location>
        <begin position="171"/>
        <end position="191"/>
    </location>
</feature>
<dbReference type="SUPFAM" id="SSF48619">
    <property type="entry name" value="Phospholipase A2, PLA2"/>
    <property type="match status" value="1"/>
</dbReference>
<dbReference type="eggNOG" id="ENOG502QU22">
    <property type="taxonomic scope" value="Eukaryota"/>
</dbReference>
<dbReference type="GO" id="GO:0006644">
    <property type="term" value="P:phospholipid metabolic process"/>
    <property type="evidence" value="ECO:0007669"/>
    <property type="project" value="InterPro"/>
</dbReference>
<accession>K3W651</accession>
<dbReference type="GO" id="GO:0016042">
    <property type="term" value="P:lipid catabolic process"/>
    <property type="evidence" value="ECO:0007669"/>
    <property type="project" value="InterPro"/>
</dbReference>
<dbReference type="PANTHER" id="PTHR12824:SF8">
    <property type="entry name" value="GXIVSPLA2, ISOFORM A"/>
    <property type="match status" value="1"/>
</dbReference>
<name>K3W651_GLOUD</name>
<evidence type="ECO:0000256" key="1">
    <source>
        <dbReference type="SAM" id="MobiDB-lite"/>
    </source>
</evidence>
<dbReference type="GO" id="GO:0005509">
    <property type="term" value="F:calcium ion binding"/>
    <property type="evidence" value="ECO:0007669"/>
    <property type="project" value="InterPro"/>
</dbReference>
<dbReference type="InterPro" id="IPR010711">
    <property type="entry name" value="PLA2G12"/>
</dbReference>